<feature type="region of interest" description="Disordered" evidence="1">
    <location>
        <begin position="82"/>
        <end position="149"/>
    </location>
</feature>
<sequence>MSCDPANPRRSLVPGPESVKLATEDLMEVGDQASITVNTTGSKKLTQQIFHRSLLITRPRSNSLGGKPLESLQTVVEPPRDMATQNAPSQQDTVCPPSWQRVPGTRNPKRKKVNDSPENITTSNMFSQLPIDLTEEPAPTKKSVEKKPSKPPPIILYGIEDVNKLTELVETVADKSSFTYRTTNRNQLRINTIDTEAYKRIITKFRESGLIGIGYSLQNP</sequence>
<dbReference type="EMBL" id="CADEBC010000566">
    <property type="protein sequence ID" value="CAB3254660.1"/>
    <property type="molecule type" value="Genomic_DNA"/>
</dbReference>
<protein>
    <submittedName>
        <fullName evidence="2">Uncharacterized protein</fullName>
    </submittedName>
</protein>
<organism evidence="2 3">
    <name type="scientific">Arctia plantaginis</name>
    <name type="common">Wood tiger moth</name>
    <name type="synonym">Phalaena plantaginis</name>
    <dbReference type="NCBI Taxonomy" id="874455"/>
    <lineage>
        <taxon>Eukaryota</taxon>
        <taxon>Metazoa</taxon>
        <taxon>Ecdysozoa</taxon>
        <taxon>Arthropoda</taxon>
        <taxon>Hexapoda</taxon>
        <taxon>Insecta</taxon>
        <taxon>Pterygota</taxon>
        <taxon>Neoptera</taxon>
        <taxon>Endopterygota</taxon>
        <taxon>Lepidoptera</taxon>
        <taxon>Glossata</taxon>
        <taxon>Ditrysia</taxon>
        <taxon>Noctuoidea</taxon>
        <taxon>Erebidae</taxon>
        <taxon>Arctiinae</taxon>
        <taxon>Arctia</taxon>
    </lineage>
</organism>
<evidence type="ECO:0000313" key="3">
    <source>
        <dbReference type="Proteomes" id="UP000494106"/>
    </source>
</evidence>
<dbReference type="Proteomes" id="UP000494106">
    <property type="component" value="Unassembled WGS sequence"/>
</dbReference>
<reference evidence="2 3" key="1">
    <citation type="submission" date="2020-04" db="EMBL/GenBank/DDBJ databases">
        <authorList>
            <person name="Wallbank WR R."/>
            <person name="Pardo Diaz C."/>
            <person name="Kozak K."/>
            <person name="Martin S."/>
            <person name="Jiggins C."/>
            <person name="Moest M."/>
            <person name="Warren A I."/>
            <person name="Byers J.R.P. K."/>
            <person name="Montejo-Kovacevich G."/>
            <person name="Yen C E."/>
        </authorList>
    </citation>
    <scope>NUCLEOTIDE SEQUENCE [LARGE SCALE GENOMIC DNA]</scope>
</reference>
<dbReference type="AlphaFoldDB" id="A0A8S1BA41"/>
<name>A0A8S1BA41_ARCPL</name>
<dbReference type="OrthoDB" id="10035396at2759"/>
<proteinExistence type="predicted"/>
<comment type="caution">
    <text evidence="2">The sequence shown here is derived from an EMBL/GenBank/DDBJ whole genome shotgun (WGS) entry which is preliminary data.</text>
</comment>
<evidence type="ECO:0000256" key="1">
    <source>
        <dbReference type="SAM" id="MobiDB-lite"/>
    </source>
</evidence>
<feature type="compositionally biased region" description="Basic and acidic residues" evidence="1">
    <location>
        <begin position="138"/>
        <end position="148"/>
    </location>
</feature>
<keyword evidence="3" id="KW-1185">Reference proteome</keyword>
<feature type="compositionally biased region" description="Polar residues" evidence="1">
    <location>
        <begin position="83"/>
        <end position="93"/>
    </location>
</feature>
<gene>
    <name evidence="2" type="ORF">APLA_LOCUS14609</name>
</gene>
<evidence type="ECO:0000313" key="2">
    <source>
        <dbReference type="EMBL" id="CAB3254660.1"/>
    </source>
</evidence>
<feature type="compositionally biased region" description="Polar residues" evidence="1">
    <location>
        <begin position="116"/>
        <end position="127"/>
    </location>
</feature>
<accession>A0A8S1BA41</accession>